<evidence type="ECO:0000256" key="5">
    <source>
        <dbReference type="ARBA" id="ARBA00023136"/>
    </source>
</evidence>
<accession>A0A835GZA7</accession>
<dbReference type="AlphaFoldDB" id="A0A835GZA7"/>
<dbReference type="SUPFAM" id="SSF52540">
    <property type="entry name" value="P-loop containing nucleoside triphosphate hydrolases"/>
    <property type="match status" value="1"/>
</dbReference>
<keyword evidence="7" id="KW-1185">Reference proteome</keyword>
<comment type="subcellular location">
    <subcellularLocation>
        <location evidence="1">Membrane</location>
        <topology evidence="1">Multi-pass membrane protein</topology>
    </subcellularLocation>
</comment>
<organism evidence="6 7">
    <name type="scientific">Coptis chinensis</name>
    <dbReference type="NCBI Taxonomy" id="261450"/>
    <lineage>
        <taxon>Eukaryota</taxon>
        <taxon>Viridiplantae</taxon>
        <taxon>Streptophyta</taxon>
        <taxon>Embryophyta</taxon>
        <taxon>Tracheophyta</taxon>
        <taxon>Spermatophyta</taxon>
        <taxon>Magnoliopsida</taxon>
        <taxon>Ranunculales</taxon>
        <taxon>Ranunculaceae</taxon>
        <taxon>Coptidoideae</taxon>
        <taxon>Coptis</taxon>
    </lineage>
</organism>
<comment type="caution">
    <text evidence="6">The sequence shown here is derived from an EMBL/GenBank/DDBJ whole genome shotgun (WGS) entry which is preliminary data.</text>
</comment>
<dbReference type="Proteomes" id="UP000631114">
    <property type="component" value="Unassembled WGS sequence"/>
</dbReference>
<keyword evidence="2" id="KW-0813">Transport</keyword>
<evidence type="ECO:0000313" key="7">
    <source>
        <dbReference type="Proteomes" id="UP000631114"/>
    </source>
</evidence>
<name>A0A835GZA7_9MAGN</name>
<dbReference type="Gene3D" id="3.40.50.300">
    <property type="entry name" value="P-loop containing nucleotide triphosphate hydrolases"/>
    <property type="match status" value="1"/>
</dbReference>
<evidence type="ECO:0000256" key="4">
    <source>
        <dbReference type="ARBA" id="ARBA00022989"/>
    </source>
</evidence>
<dbReference type="InterPro" id="IPR050352">
    <property type="entry name" value="ABCG_transporters"/>
</dbReference>
<dbReference type="OrthoDB" id="66620at2759"/>
<dbReference type="GO" id="GO:0042626">
    <property type="term" value="F:ATPase-coupled transmembrane transporter activity"/>
    <property type="evidence" value="ECO:0007669"/>
    <property type="project" value="TreeGrafter"/>
</dbReference>
<gene>
    <name evidence="6" type="ORF">IFM89_033748</name>
</gene>
<evidence type="ECO:0000313" key="6">
    <source>
        <dbReference type="EMBL" id="KAF9590330.1"/>
    </source>
</evidence>
<sequence>MDFVTRPGPLIFTALLLSSNTLTKQEKIVHAKEVLNQLGLTKCKHNIIGGPMKRGVSARVGIGQEMLINPSLQFLDEPTLGLDSTTAQRIVSTLGTRKTWKNSGDDNPPALIK</sequence>
<evidence type="ECO:0000256" key="1">
    <source>
        <dbReference type="ARBA" id="ARBA00004141"/>
    </source>
</evidence>
<protein>
    <recommendedName>
        <fullName evidence="8">ABC transporter domain-containing protein</fullName>
    </recommendedName>
</protein>
<dbReference type="PANTHER" id="PTHR48041:SF22">
    <property type="entry name" value="ABC TRANSPORTER G FAMILY MEMBER 9"/>
    <property type="match status" value="1"/>
</dbReference>
<reference evidence="6 7" key="1">
    <citation type="submission" date="2020-10" db="EMBL/GenBank/DDBJ databases">
        <title>The Coptis chinensis genome and diversification of protoberbering-type alkaloids.</title>
        <authorList>
            <person name="Wang B."/>
            <person name="Shu S."/>
            <person name="Song C."/>
            <person name="Liu Y."/>
        </authorList>
    </citation>
    <scope>NUCLEOTIDE SEQUENCE [LARGE SCALE GENOMIC DNA]</scope>
    <source>
        <strain evidence="6">HL-2020</strain>
        <tissue evidence="6">Leaf</tissue>
    </source>
</reference>
<keyword evidence="5" id="KW-0472">Membrane</keyword>
<dbReference type="InterPro" id="IPR027417">
    <property type="entry name" value="P-loop_NTPase"/>
</dbReference>
<dbReference type="PANTHER" id="PTHR48041">
    <property type="entry name" value="ABC TRANSPORTER G FAMILY MEMBER 28"/>
    <property type="match status" value="1"/>
</dbReference>
<evidence type="ECO:0008006" key="8">
    <source>
        <dbReference type="Google" id="ProtNLM"/>
    </source>
</evidence>
<dbReference type="EMBL" id="JADFTS010000009">
    <property type="protein sequence ID" value="KAF9590330.1"/>
    <property type="molecule type" value="Genomic_DNA"/>
</dbReference>
<dbReference type="GO" id="GO:0005886">
    <property type="term" value="C:plasma membrane"/>
    <property type="evidence" value="ECO:0007669"/>
    <property type="project" value="TreeGrafter"/>
</dbReference>
<keyword evidence="4" id="KW-1133">Transmembrane helix</keyword>
<evidence type="ECO:0000256" key="3">
    <source>
        <dbReference type="ARBA" id="ARBA00022692"/>
    </source>
</evidence>
<keyword evidence="3" id="KW-0812">Transmembrane</keyword>
<evidence type="ECO:0000256" key="2">
    <source>
        <dbReference type="ARBA" id="ARBA00022448"/>
    </source>
</evidence>
<proteinExistence type="predicted"/>